<evidence type="ECO:0000259" key="6">
    <source>
        <dbReference type="Pfam" id="PF25137"/>
    </source>
</evidence>
<evidence type="ECO:0000256" key="4">
    <source>
        <dbReference type="ARBA" id="ARBA00023027"/>
    </source>
</evidence>
<protein>
    <submittedName>
        <fullName evidence="7">Alcohol dehydrogenase class IV</fullName>
    </submittedName>
</protein>
<dbReference type="InterPro" id="IPR018211">
    <property type="entry name" value="ADH_Fe_CS"/>
</dbReference>
<dbReference type="SUPFAM" id="SSF56796">
    <property type="entry name" value="Dehydroquinate synthase-like"/>
    <property type="match status" value="1"/>
</dbReference>
<dbReference type="FunFam" id="3.40.50.1970:FF:000003">
    <property type="entry name" value="Alcohol dehydrogenase, iron-containing"/>
    <property type="match status" value="1"/>
</dbReference>
<dbReference type="Pfam" id="PF25137">
    <property type="entry name" value="ADH_Fe_C"/>
    <property type="match status" value="1"/>
</dbReference>
<dbReference type="Pfam" id="PF00465">
    <property type="entry name" value="Fe-ADH"/>
    <property type="match status" value="1"/>
</dbReference>
<dbReference type="Gene3D" id="1.20.1090.10">
    <property type="entry name" value="Dehydroquinate synthase-like - alpha domain"/>
    <property type="match status" value="1"/>
</dbReference>
<dbReference type="PANTHER" id="PTHR11496">
    <property type="entry name" value="ALCOHOL DEHYDROGENASE"/>
    <property type="match status" value="1"/>
</dbReference>
<dbReference type="PROSITE" id="PS00060">
    <property type="entry name" value="ADH_IRON_2"/>
    <property type="match status" value="1"/>
</dbReference>
<dbReference type="AlphaFoldDB" id="A0A3N2DJY9"/>
<comment type="similarity">
    <text evidence="2">Belongs to the iron-containing alcohol dehydrogenase family.</text>
</comment>
<dbReference type="CDD" id="cd08189">
    <property type="entry name" value="Fe-ADH-like"/>
    <property type="match status" value="1"/>
</dbReference>
<keyword evidence="4" id="KW-0520">NAD</keyword>
<evidence type="ECO:0000313" key="8">
    <source>
        <dbReference type="Proteomes" id="UP000275394"/>
    </source>
</evidence>
<dbReference type="OrthoDB" id="9815791at2"/>
<feature type="domain" description="Alcohol dehydrogenase iron-type/glycerol dehydrogenase GldA" evidence="5">
    <location>
        <begin position="25"/>
        <end position="190"/>
    </location>
</feature>
<dbReference type="GO" id="GO:0046872">
    <property type="term" value="F:metal ion binding"/>
    <property type="evidence" value="ECO:0007669"/>
    <property type="project" value="InterPro"/>
</dbReference>
<evidence type="ECO:0000256" key="1">
    <source>
        <dbReference type="ARBA" id="ARBA00001962"/>
    </source>
</evidence>
<evidence type="ECO:0000256" key="2">
    <source>
        <dbReference type="ARBA" id="ARBA00007358"/>
    </source>
</evidence>
<comment type="caution">
    <text evidence="7">The sequence shown here is derived from an EMBL/GenBank/DDBJ whole genome shotgun (WGS) entry which is preliminary data.</text>
</comment>
<dbReference type="PROSITE" id="PS00913">
    <property type="entry name" value="ADH_IRON_1"/>
    <property type="match status" value="1"/>
</dbReference>
<comment type="cofactor">
    <cofactor evidence="1">
        <name>Fe cation</name>
        <dbReference type="ChEBI" id="CHEBI:24875"/>
    </cofactor>
</comment>
<dbReference type="PANTHER" id="PTHR11496:SF102">
    <property type="entry name" value="ALCOHOL DEHYDROGENASE 4"/>
    <property type="match status" value="1"/>
</dbReference>
<dbReference type="InterPro" id="IPR056798">
    <property type="entry name" value="ADH_Fe_C"/>
</dbReference>
<name>A0A3N2DJY9_9GAMM</name>
<keyword evidence="3" id="KW-0560">Oxidoreductase</keyword>
<sequence length="399" mass="42741">MLSNIIIEIRRHANKVLDIPLPLLVEGEGKIAATAEVLQQVNGHKPLIITDAMLVQLGLVKQLTDSLDAAGIDYAVFDEVTPDPTLDLIERGLHVYQQESCGAIIALGGGSPMDCAKAIGACHVKKKKSAKKLCGTLRIRKALPPFIAIPTTAGTGSECTLAAVVTDPKIKQKFAMVDPVLVPDAAILDPALMRGLPAKITAETGIDALTHAVESYIGKHATEVTKAYGYDAVKRIFANLPRAYSHGDDMEARSEMAIASYNAGAAFTRASLGYVHAIAHQLGGYYHITHGLANAVILPHILEFSFEASLGRYAELAVAANLADENDTQVAAAHKFIAGVKALNASLNIQQTFPELKEEDIPLLAKRAIKEAFGNYPVPKNMSKSQCEQILKKLLDKPS</sequence>
<dbReference type="InterPro" id="IPR039697">
    <property type="entry name" value="Alcohol_dehydrogenase_Fe"/>
</dbReference>
<keyword evidence="8" id="KW-1185">Reference proteome</keyword>
<feature type="domain" description="Fe-containing alcohol dehydrogenase-like C-terminal" evidence="6">
    <location>
        <begin position="201"/>
        <end position="394"/>
    </location>
</feature>
<gene>
    <name evidence="7" type="ORF">EDC56_2760</name>
</gene>
<dbReference type="EMBL" id="RKHR01000005">
    <property type="protein sequence ID" value="ROS00124.1"/>
    <property type="molecule type" value="Genomic_DNA"/>
</dbReference>
<organism evidence="7 8">
    <name type="scientific">Sinobacterium caligoides</name>
    <dbReference type="NCBI Taxonomy" id="933926"/>
    <lineage>
        <taxon>Bacteria</taxon>
        <taxon>Pseudomonadati</taxon>
        <taxon>Pseudomonadota</taxon>
        <taxon>Gammaproteobacteria</taxon>
        <taxon>Cellvibrionales</taxon>
        <taxon>Spongiibacteraceae</taxon>
        <taxon>Sinobacterium</taxon>
    </lineage>
</organism>
<dbReference type="InterPro" id="IPR001670">
    <property type="entry name" value="ADH_Fe/GldA"/>
</dbReference>
<dbReference type="FunFam" id="1.20.1090.10:FF:000001">
    <property type="entry name" value="Aldehyde-alcohol dehydrogenase"/>
    <property type="match status" value="1"/>
</dbReference>
<evidence type="ECO:0000256" key="3">
    <source>
        <dbReference type="ARBA" id="ARBA00023002"/>
    </source>
</evidence>
<evidence type="ECO:0000259" key="5">
    <source>
        <dbReference type="Pfam" id="PF00465"/>
    </source>
</evidence>
<proteinExistence type="inferred from homology"/>
<accession>A0A3N2DJY9</accession>
<dbReference type="RefSeq" id="WP_123713107.1">
    <property type="nucleotide sequence ID" value="NZ_RKHR01000005.1"/>
</dbReference>
<dbReference type="Proteomes" id="UP000275394">
    <property type="component" value="Unassembled WGS sequence"/>
</dbReference>
<dbReference type="GO" id="GO:0004022">
    <property type="term" value="F:alcohol dehydrogenase (NAD+) activity"/>
    <property type="evidence" value="ECO:0007669"/>
    <property type="project" value="TreeGrafter"/>
</dbReference>
<reference evidence="7 8" key="1">
    <citation type="submission" date="2018-11" db="EMBL/GenBank/DDBJ databases">
        <title>Genomic Encyclopedia of Type Strains, Phase IV (KMG-IV): sequencing the most valuable type-strain genomes for metagenomic binning, comparative biology and taxonomic classification.</title>
        <authorList>
            <person name="Goeker M."/>
        </authorList>
    </citation>
    <scope>NUCLEOTIDE SEQUENCE [LARGE SCALE GENOMIC DNA]</scope>
    <source>
        <strain evidence="7 8">DSM 100316</strain>
    </source>
</reference>
<evidence type="ECO:0000313" key="7">
    <source>
        <dbReference type="EMBL" id="ROS00124.1"/>
    </source>
</evidence>
<dbReference type="Gene3D" id="3.40.50.1970">
    <property type="match status" value="1"/>
</dbReference>